<dbReference type="InterPro" id="IPR036514">
    <property type="entry name" value="SGNH_hydro_sf"/>
</dbReference>
<dbReference type="Proteomes" id="UP000713880">
    <property type="component" value="Unassembled WGS sequence"/>
</dbReference>
<dbReference type="PANTHER" id="PTHR30383:SF29">
    <property type="entry name" value="SGNH HYDROLASE-TYPE ESTERASE DOMAIN-CONTAINING PROTEIN"/>
    <property type="match status" value="1"/>
</dbReference>
<dbReference type="Pfam" id="PF13472">
    <property type="entry name" value="Lipase_GDSL_2"/>
    <property type="match status" value="1"/>
</dbReference>
<reference evidence="2" key="1">
    <citation type="submission" date="2020-08" db="EMBL/GenBank/DDBJ databases">
        <authorList>
            <person name="Cejkova D."/>
            <person name="Kubasova T."/>
            <person name="Jahodarova E."/>
            <person name="Rychlik I."/>
        </authorList>
    </citation>
    <scope>NUCLEOTIDE SEQUENCE</scope>
    <source>
        <strain evidence="2">An420c</strain>
    </source>
</reference>
<organism evidence="2 3">
    <name type="scientific">Mordavella massiliensis</name>
    <dbReference type="NCBI Taxonomy" id="1871024"/>
    <lineage>
        <taxon>Bacteria</taxon>
        <taxon>Bacillati</taxon>
        <taxon>Bacillota</taxon>
        <taxon>Clostridia</taxon>
        <taxon>Eubacteriales</taxon>
        <taxon>Clostridiaceae</taxon>
        <taxon>Mordavella</taxon>
    </lineage>
</organism>
<dbReference type="PANTHER" id="PTHR30383">
    <property type="entry name" value="THIOESTERASE 1/PROTEASE 1/LYSOPHOSPHOLIPASE L1"/>
    <property type="match status" value="1"/>
</dbReference>
<dbReference type="RefSeq" id="WP_204908813.1">
    <property type="nucleotide sequence ID" value="NZ_JACJLV010000017.1"/>
</dbReference>
<dbReference type="EMBL" id="JACJLV010000017">
    <property type="protein sequence ID" value="MBM6826766.1"/>
    <property type="molecule type" value="Genomic_DNA"/>
</dbReference>
<protein>
    <submittedName>
        <fullName evidence="2">SGNH/GDSL hydrolase family protein</fullName>
    </submittedName>
</protein>
<evidence type="ECO:0000313" key="2">
    <source>
        <dbReference type="EMBL" id="MBM6826766.1"/>
    </source>
</evidence>
<dbReference type="InterPro" id="IPR013830">
    <property type="entry name" value="SGNH_hydro"/>
</dbReference>
<dbReference type="GO" id="GO:0016787">
    <property type="term" value="F:hydrolase activity"/>
    <property type="evidence" value="ECO:0007669"/>
    <property type="project" value="UniProtKB-KW"/>
</dbReference>
<accession>A0A939BK51</accession>
<gene>
    <name evidence="2" type="ORF">H6A13_06560</name>
</gene>
<name>A0A939BK51_9CLOT</name>
<comment type="caution">
    <text evidence="2">The sequence shown here is derived from an EMBL/GenBank/DDBJ whole genome shotgun (WGS) entry which is preliminary data.</text>
</comment>
<reference evidence="2" key="2">
    <citation type="journal article" date="2021" name="Sci. Rep.">
        <title>The distribution of antibiotic resistance genes in chicken gut microbiota commensals.</title>
        <authorList>
            <person name="Juricova H."/>
            <person name="Matiasovicova J."/>
            <person name="Kubasova T."/>
            <person name="Cejkova D."/>
            <person name="Rychlik I."/>
        </authorList>
    </citation>
    <scope>NUCLEOTIDE SEQUENCE</scope>
    <source>
        <strain evidence="2">An420c</strain>
    </source>
</reference>
<evidence type="ECO:0000259" key="1">
    <source>
        <dbReference type="Pfam" id="PF13472"/>
    </source>
</evidence>
<dbReference type="SUPFAM" id="SSF52266">
    <property type="entry name" value="SGNH hydrolase"/>
    <property type="match status" value="1"/>
</dbReference>
<proteinExistence type="predicted"/>
<dbReference type="AlphaFoldDB" id="A0A939BK51"/>
<feature type="domain" description="SGNH hydrolase-type esterase" evidence="1">
    <location>
        <begin position="90"/>
        <end position="242"/>
    </location>
</feature>
<sequence>MKIDRRKQAAIRVVVPAAGILLIVGIILLVVWLMNQKVDTSEGLKRLAKMEETDVTEVDKKIQELEAEERESDEEWANRPPSEKFANAVVLGDSIAQGLSAYEVLNTSQVLAEKGAGVVNGNGDLMRSQVEQAKSLAPQVIFLSYGMNDMMVTDQQSFLDAYRQVLEDLKSSLPDTAIYVNSILPVQQAKAEAEPPYANIPQYNEGLKALCEELEITFIDNTDLVKEEYYSQDGVHMAPEFYTEWVNRMVEVAGL</sequence>
<evidence type="ECO:0000313" key="3">
    <source>
        <dbReference type="Proteomes" id="UP000713880"/>
    </source>
</evidence>
<dbReference type="InterPro" id="IPR051532">
    <property type="entry name" value="Ester_Hydrolysis_Enzymes"/>
</dbReference>
<keyword evidence="3" id="KW-1185">Reference proteome</keyword>
<dbReference type="Gene3D" id="3.40.50.1110">
    <property type="entry name" value="SGNH hydrolase"/>
    <property type="match status" value="1"/>
</dbReference>
<keyword evidence="2" id="KW-0378">Hydrolase</keyword>